<dbReference type="InterPro" id="IPR010330">
    <property type="entry name" value="CoiA_nuc"/>
</dbReference>
<feature type="domain" description="Competence protein CoiA nuclease-like" evidence="1">
    <location>
        <begin position="109"/>
        <end position="183"/>
    </location>
</feature>
<geneLocation type="plasmid" evidence="3"/>
<protein>
    <recommendedName>
        <fullName evidence="1">Competence protein CoiA nuclease-like domain-containing protein</fullName>
    </recommendedName>
</protein>
<evidence type="ECO:0000259" key="1">
    <source>
        <dbReference type="Pfam" id="PF06054"/>
    </source>
</evidence>
<accession>A0AB72UJS5</accession>
<organism evidence="2 3">
    <name type="scientific">Thalassospira xiamenensis M-5 = DSM 17429</name>
    <dbReference type="NCBI Taxonomy" id="1123366"/>
    <lineage>
        <taxon>Bacteria</taxon>
        <taxon>Pseudomonadati</taxon>
        <taxon>Pseudomonadota</taxon>
        <taxon>Alphaproteobacteria</taxon>
        <taxon>Rhodospirillales</taxon>
        <taxon>Thalassospiraceae</taxon>
        <taxon>Thalassospira</taxon>
    </lineage>
</organism>
<evidence type="ECO:0000313" key="2">
    <source>
        <dbReference type="EMBL" id="AJD54335.1"/>
    </source>
</evidence>
<name>A0AB72UJS5_9PROT</name>
<gene>
    <name evidence="2" type="ORF">TH3_21313</name>
</gene>
<dbReference type="EMBL" id="CP004389">
    <property type="protein sequence ID" value="AJD54335.1"/>
    <property type="molecule type" value="Genomic_DNA"/>
</dbReference>
<evidence type="ECO:0000313" key="3">
    <source>
        <dbReference type="Proteomes" id="UP000007127"/>
    </source>
</evidence>
<dbReference type="AlphaFoldDB" id="A0AB72UJS5"/>
<sequence length="424" mass="48580">MSVSDLMAMRPEVWGDLRARITAKRQHNDPDGYEARCMMCDQPVFIRAIPSRSGTMPGYAHFGGMDHWCAWATESPMTPNQARALQYQGRQVSPTHERLCATLSELASLDKRCLDVRVEEYLPPTSTAHGKFPDVYVDWGEKRFVLELQLSKTFQTEIVARSFHYDREKIPIIWVLYGTDMKHGALPQSFIDVIREHRENAFLIDAESCEASRREKTLILKCFEREGDGFSSGQLVKIDDLTFPSKGLPYYSDKITPAIRQSCQDRRKQILRSMMEQPLSGLLEEELLRLSWMIPHNMRSDSALRQLKLLAVVFGVISHGANKPLGFYGKQVNLSWTINQLYNDEANWPVAQFIERVLVATDQKNKLTPKCKERHTVALSSDSLAVDSPEERTLKHFVAEVFDPLIHNFLSHYGALPSWMHVDH</sequence>
<keyword evidence="2" id="KW-0614">Plasmid</keyword>
<dbReference type="Proteomes" id="UP000007127">
    <property type="component" value="Plasmid"/>
</dbReference>
<dbReference type="KEGG" id="txi:TH3_21313"/>
<reference evidence="2 3" key="1">
    <citation type="journal article" date="2012" name="J. Bacteriol.">
        <title>Genome sequence of Thalassospira xiamenensis type strain M-5.</title>
        <authorList>
            <person name="Lai Q."/>
            <person name="Shao Z."/>
        </authorList>
    </citation>
    <scope>NUCLEOTIDE SEQUENCE [LARGE SCALE GENOMIC DNA]</scope>
    <source>
        <strain evidence="2 3">M-5</strain>
    </source>
</reference>
<dbReference type="Pfam" id="PF06054">
    <property type="entry name" value="CoiA_nuc"/>
    <property type="match status" value="1"/>
</dbReference>
<proteinExistence type="predicted"/>